<dbReference type="AlphaFoldDB" id="A7MDY7"/>
<dbReference type="HOGENOM" id="CLU_2919079_0_0_3"/>
<evidence type="ECO:0000313" key="2">
    <source>
        <dbReference type="Proteomes" id="UP000002535"/>
    </source>
</evidence>
<reference evidence="1 2" key="1">
    <citation type="journal article" date="2007" name="PLoS Genet.">
        <title>Patterns and implications of gene gain and loss in the evolution of Prochlorococcus.</title>
        <authorList>
            <person name="Kettler G.C."/>
            <person name="Martiny A.C."/>
            <person name="Huang K."/>
            <person name="Zucker J."/>
            <person name="Coleman M.L."/>
            <person name="Rodrigue S."/>
            <person name="Chen F."/>
            <person name="Lapidus A."/>
            <person name="Ferriera S."/>
            <person name="Johnson J."/>
            <person name="Steglich C."/>
            <person name="Church G.M."/>
            <person name="Richardson P."/>
            <person name="Chisholm S.W."/>
        </authorList>
    </citation>
    <scope>NUCLEOTIDE SEQUENCE [LARGE SCALE GENOMIC DNA]</scope>
    <source>
        <strain evidence="1 2">NATL2A</strain>
    </source>
</reference>
<proteinExistence type="predicted"/>
<dbReference type="KEGG" id="pmn:PMN2A_2154"/>
<name>A7MDY7_PROMT</name>
<evidence type="ECO:0000313" key="1">
    <source>
        <dbReference type="EMBL" id="ABU24075.1"/>
    </source>
</evidence>
<dbReference type="STRING" id="59920.PMN2A_2154"/>
<sequence>MTAVNLSPSQLKSEEGLRVISKLRKNEIKIICFEYKKILYFKNDIYHYWFIFAKGTYFNTR</sequence>
<gene>
    <name evidence="1" type="ordered locus">PMN2A_2154</name>
</gene>
<organism evidence="1 2">
    <name type="scientific">Prochlorococcus marinus (strain NATL2A)</name>
    <dbReference type="NCBI Taxonomy" id="59920"/>
    <lineage>
        <taxon>Bacteria</taxon>
        <taxon>Bacillati</taxon>
        <taxon>Cyanobacteriota</taxon>
        <taxon>Cyanophyceae</taxon>
        <taxon>Synechococcales</taxon>
        <taxon>Prochlorococcaceae</taxon>
        <taxon>Prochlorococcus</taxon>
    </lineage>
</organism>
<dbReference type="Proteomes" id="UP000002535">
    <property type="component" value="Chromosome"/>
</dbReference>
<accession>A7MDY7</accession>
<dbReference type="EMBL" id="CP000095">
    <property type="protein sequence ID" value="ABU24075.1"/>
    <property type="molecule type" value="Genomic_DNA"/>
</dbReference>
<keyword evidence="2" id="KW-1185">Reference proteome</keyword>
<protein>
    <submittedName>
        <fullName evidence="1">Uncharacterized protein</fullName>
    </submittedName>
</protein>